<gene>
    <name evidence="1" type="ORF">E3A20_03610</name>
</gene>
<name>A0A5C6MCQ8_9PLAN</name>
<sequence length="144" mass="16977">DRWDQLRIASAKVLSRAFDKEVLNAWAGTSGDTSIKIFKKFARNKRYKWDYATPIWDVRPGLKAYSPGQRMLWHLLPDAMRYLPKNPMIASPFGFNHYGYFDVESLFRCESYIWRQQPFAFHIRGCGIKDLSPEVLERTFSTFK</sequence>
<reference evidence="1 2" key="1">
    <citation type="submission" date="2019-08" db="EMBL/GenBank/DDBJ databases">
        <title>100 year-old enigma solved: identification of Planctomyces bekefii, the type genus and species of the phylum Planctomycetes.</title>
        <authorList>
            <person name="Svetlana D.N."/>
            <person name="Overmann J."/>
        </authorList>
    </citation>
    <scope>NUCLEOTIDE SEQUENCE [LARGE SCALE GENOMIC DNA]</scope>
    <source>
        <strain evidence="1">Phe10_nw2017</strain>
    </source>
</reference>
<dbReference type="AlphaFoldDB" id="A0A5C6MCQ8"/>
<accession>A0A5C6MCQ8</accession>
<evidence type="ECO:0000313" key="1">
    <source>
        <dbReference type="EMBL" id="TWW12147.1"/>
    </source>
</evidence>
<protein>
    <submittedName>
        <fullName evidence="1">Uncharacterized protein</fullName>
    </submittedName>
</protein>
<evidence type="ECO:0000313" key="2">
    <source>
        <dbReference type="Proteomes" id="UP000321083"/>
    </source>
</evidence>
<reference evidence="1 2" key="2">
    <citation type="submission" date="2019-08" db="EMBL/GenBank/DDBJ databases">
        <authorList>
            <person name="Henke P."/>
        </authorList>
    </citation>
    <scope>NUCLEOTIDE SEQUENCE [LARGE SCALE GENOMIC DNA]</scope>
    <source>
        <strain evidence="1">Phe10_nw2017</strain>
    </source>
</reference>
<organism evidence="1 2">
    <name type="scientific">Planctomyces bekefii</name>
    <dbReference type="NCBI Taxonomy" id="1653850"/>
    <lineage>
        <taxon>Bacteria</taxon>
        <taxon>Pseudomonadati</taxon>
        <taxon>Planctomycetota</taxon>
        <taxon>Planctomycetia</taxon>
        <taxon>Planctomycetales</taxon>
        <taxon>Planctomycetaceae</taxon>
        <taxon>Planctomyces</taxon>
    </lineage>
</organism>
<keyword evidence="2" id="KW-1185">Reference proteome</keyword>
<feature type="non-terminal residue" evidence="1">
    <location>
        <position position="1"/>
    </location>
</feature>
<proteinExistence type="predicted"/>
<dbReference type="EMBL" id="SRHE01000039">
    <property type="protein sequence ID" value="TWW12147.1"/>
    <property type="molecule type" value="Genomic_DNA"/>
</dbReference>
<dbReference type="Proteomes" id="UP000321083">
    <property type="component" value="Unassembled WGS sequence"/>
</dbReference>
<comment type="caution">
    <text evidence="1">The sequence shown here is derived from an EMBL/GenBank/DDBJ whole genome shotgun (WGS) entry which is preliminary data.</text>
</comment>